<evidence type="ECO:0000313" key="2">
    <source>
        <dbReference type="Proteomes" id="UP000663879"/>
    </source>
</evidence>
<protein>
    <submittedName>
        <fullName evidence="1">Uncharacterized protein</fullName>
    </submittedName>
</protein>
<name>A0A814NJH5_9BILA</name>
<accession>A0A814NJH5</accession>
<dbReference type="Proteomes" id="UP000663879">
    <property type="component" value="Unassembled WGS sequence"/>
</dbReference>
<reference evidence="1" key="1">
    <citation type="submission" date="2021-02" db="EMBL/GenBank/DDBJ databases">
        <authorList>
            <person name="Nowell W R."/>
        </authorList>
    </citation>
    <scope>NUCLEOTIDE SEQUENCE</scope>
    <source>
        <strain evidence="1">Ploen Becks lab</strain>
    </source>
</reference>
<feature type="non-terminal residue" evidence="1">
    <location>
        <position position="1"/>
    </location>
</feature>
<keyword evidence="2" id="KW-1185">Reference proteome</keyword>
<dbReference type="EMBL" id="CAJNOC010007113">
    <property type="protein sequence ID" value="CAF1092362.1"/>
    <property type="molecule type" value="Genomic_DNA"/>
</dbReference>
<proteinExistence type="predicted"/>
<dbReference type="AlphaFoldDB" id="A0A814NJH5"/>
<gene>
    <name evidence="1" type="ORF">OXX778_LOCUS20734</name>
</gene>
<sequence>MYRGLKSKCEKKGDKIGELNSVFASESEYEACDSTEKKKKKIQALNEDLDSSKNSPQDVDIFDKPTTSAVALDEIV</sequence>
<comment type="caution">
    <text evidence="1">The sequence shown here is derived from an EMBL/GenBank/DDBJ whole genome shotgun (WGS) entry which is preliminary data.</text>
</comment>
<evidence type="ECO:0000313" key="1">
    <source>
        <dbReference type="EMBL" id="CAF1092362.1"/>
    </source>
</evidence>
<organism evidence="1 2">
    <name type="scientific">Brachionus calyciflorus</name>
    <dbReference type="NCBI Taxonomy" id="104777"/>
    <lineage>
        <taxon>Eukaryota</taxon>
        <taxon>Metazoa</taxon>
        <taxon>Spiralia</taxon>
        <taxon>Gnathifera</taxon>
        <taxon>Rotifera</taxon>
        <taxon>Eurotatoria</taxon>
        <taxon>Monogononta</taxon>
        <taxon>Pseudotrocha</taxon>
        <taxon>Ploima</taxon>
        <taxon>Brachionidae</taxon>
        <taxon>Brachionus</taxon>
    </lineage>
</organism>